<dbReference type="InterPro" id="IPR001214">
    <property type="entry name" value="SET_dom"/>
</dbReference>
<dbReference type="InterPro" id="IPR050600">
    <property type="entry name" value="SETD3_SETD6_MTase"/>
</dbReference>
<feature type="domain" description="Rubisco LSMT substrate-binding" evidence="5">
    <location>
        <begin position="168"/>
        <end position="312"/>
    </location>
</feature>
<dbReference type="InterPro" id="IPR036464">
    <property type="entry name" value="Rubisco_LSMT_subst-bd_sf"/>
</dbReference>
<evidence type="ECO:0000313" key="6">
    <source>
        <dbReference type="EMBL" id="CAE1163010.1"/>
    </source>
</evidence>
<dbReference type="Gene3D" id="3.90.1410.10">
    <property type="entry name" value="set domain protein methyltransferase, domain 1"/>
    <property type="match status" value="1"/>
</dbReference>
<dbReference type="EMBL" id="CAHIKZ030000241">
    <property type="protein sequence ID" value="CAE1163010.1"/>
    <property type="molecule type" value="Genomic_DNA"/>
</dbReference>
<dbReference type="GO" id="GO:0016279">
    <property type="term" value="F:protein-lysine N-methyltransferase activity"/>
    <property type="evidence" value="ECO:0007669"/>
    <property type="project" value="TreeGrafter"/>
</dbReference>
<dbReference type="Pfam" id="PF00856">
    <property type="entry name" value="SET"/>
    <property type="match status" value="1"/>
</dbReference>
<gene>
    <name evidence="6" type="ORF">SPHA_7534</name>
</gene>
<accession>A0A812AXE1</accession>
<evidence type="ECO:0000313" key="7">
    <source>
        <dbReference type="Proteomes" id="UP000597762"/>
    </source>
</evidence>
<evidence type="ECO:0000256" key="3">
    <source>
        <dbReference type="ARBA" id="ARBA00022691"/>
    </source>
</evidence>
<keyword evidence="1 6" id="KW-0489">Methyltransferase</keyword>
<dbReference type="GO" id="GO:0032259">
    <property type="term" value="P:methylation"/>
    <property type="evidence" value="ECO:0007669"/>
    <property type="project" value="UniProtKB-KW"/>
</dbReference>
<dbReference type="EC" id="2.1.1.-" evidence="6"/>
<dbReference type="FunFam" id="3.90.1410.10:FF:000018">
    <property type="entry name" value="N-lysine methyltransferase SETD6 isoform X2"/>
    <property type="match status" value="1"/>
</dbReference>
<name>A0A812AXE1_ACAPH</name>
<dbReference type="PANTHER" id="PTHR13271">
    <property type="entry name" value="UNCHARACTERIZED PUTATIVE METHYLTRANSFERASE"/>
    <property type="match status" value="1"/>
</dbReference>
<comment type="caution">
    <text evidence="6">The sequence shown here is derived from an EMBL/GenBank/DDBJ whole genome shotgun (WGS) entry which is preliminary data.</text>
</comment>
<dbReference type="AlphaFoldDB" id="A0A812AXE1"/>
<dbReference type="GO" id="GO:0005634">
    <property type="term" value="C:nucleus"/>
    <property type="evidence" value="ECO:0007669"/>
    <property type="project" value="TreeGrafter"/>
</dbReference>
<dbReference type="Gene3D" id="3.90.1420.10">
    <property type="entry name" value="Rubisco LSMT, substrate-binding domain"/>
    <property type="match status" value="1"/>
</dbReference>
<dbReference type="PANTHER" id="PTHR13271:SF34">
    <property type="entry name" value="N-LYSINE METHYLTRANSFERASE SETD6"/>
    <property type="match status" value="1"/>
</dbReference>
<dbReference type="Proteomes" id="UP000597762">
    <property type="component" value="Unassembled WGS sequence"/>
</dbReference>
<dbReference type="SUPFAM" id="SSF81822">
    <property type="entry name" value="RuBisCo LSMT C-terminal, substrate-binding domain"/>
    <property type="match status" value="1"/>
</dbReference>
<dbReference type="Pfam" id="PF09273">
    <property type="entry name" value="Rubis-subs-bind"/>
    <property type="match status" value="1"/>
</dbReference>
<evidence type="ECO:0000259" key="5">
    <source>
        <dbReference type="Pfam" id="PF09273"/>
    </source>
</evidence>
<evidence type="ECO:0000256" key="2">
    <source>
        <dbReference type="ARBA" id="ARBA00022679"/>
    </source>
</evidence>
<sequence length="321" mass="37627">MTETDLQLIYYDFHKVALPFVKNLPNLFPPVCQTLTFYLRMVSFVMAYSFMEPINPALDPSDTEQEKAPPMLVPMADILNHVSKHNAELSYGATYLKMIAIKDIEKGEEVFNTYGMLDNAQLLNMYGFAELFPANINETVTIPIRLLKEVAEQLDVHKQKPDLLLCKWNYMQNSNVGDETDEFIVGMKGFLTRYEVLICLKILHMEETAFNAQKDQGFDEDLDMFFSDDNEENEEENNNDDDDDDELLKFKHLKKLDAAWRRTLRICAEKCLERYRTSLAEDTRLLDEGQVKTRINRQRYAFYTTYSQKKLLQRLIHFCRE</sequence>
<keyword evidence="3" id="KW-0949">S-adenosyl-L-methionine</keyword>
<evidence type="ECO:0000259" key="4">
    <source>
        <dbReference type="Pfam" id="PF00856"/>
    </source>
</evidence>
<proteinExistence type="predicted"/>
<dbReference type="SUPFAM" id="SSF82199">
    <property type="entry name" value="SET domain"/>
    <property type="match status" value="1"/>
</dbReference>
<dbReference type="OrthoDB" id="341421at2759"/>
<dbReference type="InterPro" id="IPR015353">
    <property type="entry name" value="Rubisco_LSMT_subst-bd"/>
</dbReference>
<keyword evidence="7" id="KW-1185">Reference proteome</keyword>
<protein>
    <submittedName>
        <fullName evidence="6">SETD6</fullName>
        <ecNumber evidence="6">2.1.1.-</ecNumber>
    </submittedName>
</protein>
<feature type="domain" description="SET" evidence="4">
    <location>
        <begin position="69"/>
        <end position="115"/>
    </location>
</feature>
<keyword evidence="2 6" id="KW-0808">Transferase</keyword>
<organism evidence="6 7">
    <name type="scientific">Acanthosepion pharaonis</name>
    <name type="common">Pharaoh cuttlefish</name>
    <name type="synonym">Sepia pharaonis</name>
    <dbReference type="NCBI Taxonomy" id="158019"/>
    <lineage>
        <taxon>Eukaryota</taxon>
        <taxon>Metazoa</taxon>
        <taxon>Spiralia</taxon>
        <taxon>Lophotrochozoa</taxon>
        <taxon>Mollusca</taxon>
        <taxon>Cephalopoda</taxon>
        <taxon>Coleoidea</taxon>
        <taxon>Decapodiformes</taxon>
        <taxon>Sepiida</taxon>
        <taxon>Sepiina</taxon>
        <taxon>Sepiidae</taxon>
        <taxon>Acanthosepion</taxon>
    </lineage>
</organism>
<evidence type="ECO:0000256" key="1">
    <source>
        <dbReference type="ARBA" id="ARBA00022603"/>
    </source>
</evidence>
<reference evidence="6" key="1">
    <citation type="submission" date="2021-01" db="EMBL/GenBank/DDBJ databases">
        <authorList>
            <person name="Li R."/>
            <person name="Bekaert M."/>
        </authorList>
    </citation>
    <scope>NUCLEOTIDE SEQUENCE</scope>
    <source>
        <strain evidence="6">Farmed</strain>
    </source>
</reference>
<dbReference type="InterPro" id="IPR046341">
    <property type="entry name" value="SET_dom_sf"/>
</dbReference>